<keyword evidence="7" id="KW-0472">Membrane</keyword>
<evidence type="ECO:0000256" key="5">
    <source>
        <dbReference type="ARBA" id="ARBA00023284"/>
    </source>
</evidence>
<keyword evidence="3" id="KW-0560">Oxidoreductase</keyword>
<keyword evidence="10" id="KW-1185">Reference proteome</keyword>
<evidence type="ECO:0000256" key="1">
    <source>
        <dbReference type="ARBA" id="ARBA00005791"/>
    </source>
</evidence>
<dbReference type="AlphaFoldDB" id="A0A1T3P362"/>
<evidence type="ECO:0000256" key="4">
    <source>
        <dbReference type="ARBA" id="ARBA00023157"/>
    </source>
</evidence>
<evidence type="ECO:0000256" key="2">
    <source>
        <dbReference type="ARBA" id="ARBA00022729"/>
    </source>
</evidence>
<dbReference type="STRING" id="159449.B4N89_22505"/>
<keyword evidence="2" id="KW-0732">Signal</keyword>
<dbReference type="CDD" id="cd02972">
    <property type="entry name" value="DsbA_family"/>
    <property type="match status" value="1"/>
</dbReference>
<dbReference type="PANTHER" id="PTHR13887">
    <property type="entry name" value="GLUTATHIONE S-TRANSFERASE KAPPA"/>
    <property type="match status" value="1"/>
</dbReference>
<dbReference type="Gene3D" id="3.40.30.10">
    <property type="entry name" value="Glutaredoxin"/>
    <property type="match status" value="1"/>
</dbReference>
<dbReference type="Pfam" id="PF13462">
    <property type="entry name" value="Thioredoxin_4"/>
    <property type="match status" value="1"/>
</dbReference>
<dbReference type="Proteomes" id="UP000190037">
    <property type="component" value="Unassembled WGS sequence"/>
</dbReference>
<keyword evidence="4" id="KW-1015">Disulfide bond</keyword>
<keyword evidence="5" id="KW-0676">Redox-active center</keyword>
<evidence type="ECO:0000259" key="8">
    <source>
        <dbReference type="Pfam" id="PF13462"/>
    </source>
</evidence>
<evidence type="ECO:0000256" key="6">
    <source>
        <dbReference type="SAM" id="MobiDB-lite"/>
    </source>
</evidence>
<sequence>MPRAIPPQPPSEEPALSAKTRTNRTPVILAVVGVFVVAVLAAVLGVVLTTGNESKSEDSGPAAQPTGAKAAIRDVDLASLPATVRADGTIRVGGDAAPVTVTVYEDFRCPFCKRFEAGFGPLLADYVQAGKIKVDYHIASFLDGKLGGTGSVKAANAARCSVDTGKFAAYHAVLFENQPDESEDGYTAGRLLDLAGQVQGLRGETFDACVNTDANAAWVSSTESTFERSGVSATPAIAVDGKILDSGNSAMRSPDNLRELLDQRLGNPGSGKAALGQEPQTPSAG</sequence>
<name>A0A1T3P362_9ACTN</name>
<evidence type="ECO:0000256" key="7">
    <source>
        <dbReference type="SAM" id="Phobius"/>
    </source>
</evidence>
<dbReference type="GO" id="GO:0016491">
    <property type="term" value="F:oxidoreductase activity"/>
    <property type="evidence" value="ECO:0007669"/>
    <property type="project" value="UniProtKB-KW"/>
</dbReference>
<keyword evidence="7" id="KW-0812">Transmembrane</keyword>
<comment type="similarity">
    <text evidence="1">Belongs to the thioredoxin family. DsbA subfamily.</text>
</comment>
<dbReference type="PANTHER" id="PTHR13887:SF14">
    <property type="entry name" value="DISULFIDE BOND FORMATION PROTEIN D"/>
    <property type="match status" value="1"/>
</dbReference>
<keyword evidence="7" id="KW-1133">Transmembrane helix</keyword>
<dbReference type="InterPro" id="IPR036249">
    <property type="entry name" value="Thioredoxin-like_sf"/>
</dbReference>
<comment type="caution">
    <text evidence="9">The sequence shown here is derived from an EMBL/GenBank/DDBJ whole genome shotgun (WGS) entry which is preliminary data.</text>
</comment>
<proteinExistence type="inferred from homology"/>
<evidence type="ECO:0000256" key="3">
    <source>
        <dbReference type="ARBA" id="ARBA00023002"/>
    </source>
</evidence>
<accession>A0A1T3P362</accession>
<feature type="region of interest" description="Disordered" evidence="6">
    <location>
        <begin position="261"/>
        <end position="285"/>
    </location>
</feature>
<organism evidence="9 10">
    <name type="scientific">Embleya scabrispora</name>
    <dbReference type="NCBI Taxonomy" id="159449"/>
    <lineage>
        <taxon>Bacteria</taxon>
        <taxon>Bacillati</taxon>
        <taxon>Actinomycetota</taxon>
        <taxon>Actinomycetes</taxon>
        <taxon>Kitasatosporales</taxon>
        <taxon>Streptomycetaceae</taxon>
        <taxon>Embleya</taxon>
    </lineage>
</organism>
<gene>
    <name evidence="9" type="ORF">B4N89_22505</name>
</gene>
<dbReference type="SUPFAM" id="SSF52833">
    <property type="entry name" value="Thioredoxin-like"/>
    <property type="match status" value="1"/>
</dbReference>
<feature type="domain" description="Thioredoxin-like fold" evidence="8">
    <location>
        <begin position="87"/>
        <end position="262"/>
    </location>
</feature>
<dbReference type="InterPro" id="IPR012336">
    <property type="entry name" value="Thioredoxin-like_fold"/>
</dbReference>
<evidence type="ECO:0000313" key="10">
    <source>
        <dbReference type="Proteomes" id="UP000190037"/>
    </source>
</evidence>
<dbReference type="EMBL" id="MWQN01000001">
    <property type="protein sequence ID" value="OPC83340.1"/>
    <property type="molecule type" value="Genomic_DNA"/>
</dbReference>
<feature type="transmembrane region" description="Helical" evidence="7">
    <location>
        <begin position="27"/>
        <end position="48"/>
    </location>
</feature>
<evidence type="ECO:0000313" key="9">
    <source>
        <dbReference type="EMBL" id="OPC83340.1"/>
    </source>
</evidence>
<protein>
    <recommendedName>
        <fullName evidence="8">Thioredoxin-like fold domain-containing protein</fullName>
    </recommendedName>
</protein>
<reference evidence="9 10" key="1">
    <citation type="submission" date="2017-03" db="EMBL/GenBank/DDBJ databases">
        <title>Draft genome sequence of Streptomyces scabrisporus NF3, endophyte isolated from Amphipterygium adstringens.</title>
        <authorList>
            <person name="Vazquez M."/>
            <person name="Ceapa C.D."/>
            <person name="Rodriguez Luna D."/>
            <person name="Sanchez Esquivel S."/>
        </authorList>
    </citation>
    <scope>NUCLEOTIDE SEQUENCE [LARGE SCALE GENOMIC DNA]</scope>
    <source>
        <strain evidence="9 10">NF3</strain>
    </source>
</reference>